<dbReference type="Proteomes" id="UP000619355">
    <property type="component" value="Unassembled WGS sequence"/>
</dbReference>
<keyword evidence="2" id="KW-1185">Reference proteome</keyword>
<reference evidence="2" key="1">
    <citation type="journal article" date="2019" name="Int. J. Syst. Evol. Microbiol.">
        <title>The Global Catalogue of Microorganisms (GCM) 10K type strain sequencing project: providing services to taxonomists for standard genome sequencing and annotation.</title>
        <authorList>
            <consortium name="The Broad Institute Genomics Platform"/>
            <consortium name="The Broad Institute Genome Sequencing Center for Infectious Disease"/>
            <person name="Wu L."/>
            <person name="Ma J."/>
        </authorList>
    </citation>
    <scope>NUCLEOTIDE SEQUENCE [LARGE SCALE GENOMIC DNA]</scope>
    <source>
        <strain evidence="2">JCM 4253</strain>
    </source>
</reference>
<dbReference type="AlphaFoldDB" id="A0A919F361"/>
<proteinExistence type="predicted"/>
<sequence length="145" mass="15193">MVSECQVRRQRQGVQLGLVVEGFHPYGPVFVEVGAGHGVLGLVEGPARTGPVVCGSVDGDLSSQAEGGEHGVTPRDVQSSGDVVSCEGVRRFTSWLLRAPQRFLMAEAPQDPSFIEGAAGAALAFQSVEQGADSVTDWDACLLLI</sequence>
<accession>A0A919F361</accession>
<gene>
    <name evidence="1" type="ORF">GCM10018980_71120</name>
</gene>
<protein>
    <submittedName>
        <fullName evidence="1">Uncharacterized protein</fullName>
    </submittedName>
</protein>
<name>A0A919F361_9ACTN</name>
<organism evidence="1 2">
    <name type="scientific">Streptomyces capoamus</name>
    <dbReference type="NCBI Taxonomy" id="68183"/>
    <lineage>
        <taxon>Bacteria</taxon>
        <taxon>Bacillati</taxon>
        <taxon>Actinomycetota</taxon>
        <taxon>Actinomycetes</taxon>
        <taxon>Kitasatosporales</taxon>
        <taxon>Streptomycetaceae</taxon>
        <taxon>Streptomyces</taxon>
    </lineage>
</organism>
<evidence type="ECO:0000313" key="1">
    <source>
        <dbReference type="EMBL" id="GHG74314.1"/>
    </source>
</evidence>
<comment type="caution">
    <text evidence="1">The sequence shown here is derived from an EMBL/GenBank/DDBJ whole genome shotgun (WGS) entry which is preliminary data.</text>
</comment>
<dbReference type="EMBL" id="BNBF01000035">
    <property type="protein sequence ID" value="GHG74314.1"/>
    <property type="molecule type" value="Genomic_DNA"/>
</dbReference>
<evidence type="ECO:0000313" key="2">
    <source>
        <dbReference type="Proteomes" id="UP000619355"/>
    </source>
</evidence>